<dbReference type="EMBL" id="CP048838">
    <property type="protein sequence ID" value="QJA03966.1"/>
    <property type="molecule type" value="Genomic_DNA"/>
</dbReference>
<dbReference type="EMBL" id="JAKTMA010000028">
    <property type="protein sequence ID" value="MCR0234099.1"/>
    <property type="molecule type" value="Genomic_DNA"/>
</dbReference>
<proteinExistence type="predicted"/>
<name>A0AAP2XU52_CLOIN</name>
<reference evidence="2 3" key="1">
    <citation type="submission" date="2020-02" db="EMBL/GenBank/DDBJ databases">
        <authorList>
            <person name="Kociolek L.K."/>
            <person name="Ozer E.A."/>
        </authorList>
    </citation>
    <scope>NUCLEOTIDE SEQUENCE [LARGE SCALE GENOMIC DNA]</scope>
    <source>
        <strain evidence="2 3">ATCC 14501</strain>
    </source>
</reference>
<evidence type="ECO:0000313" key="3">
    <source>
        <dbReference type="Proteomes" id="UP000503330"/>
    </source>
</evidence>
<evidence type="ECO:0000313" key="4">
    <source>
        <dbReference type="Proteomes" id="UP001203972"/>
    </source>
</evidence>
<dbReference type="AlphaFoldDB" id="A0AAP2XU52"/>
<sequence>MGVKVSPKLVQAAEESYEKLSNIGLREELLEPFDDLIKTCEDILHEEAIRKEKQKIGIREAQQNGICIGRSPVPVSKRFLELEHLYSKNMITAREAAERLDIAVSTFHQMRKRYEKEIKEWKCQEDT</sequence>
<dbReference type="RefSeq" id="WP_002605727.1">
    <property type="nucleotide sequence ID" value="NZ_BAAACC010000033.1"/>
</dbReference>
<gene>
    <name evidence="2" type="ORF">G4D54_16715</name>
    <name evidence="1" type="ORF">MKC95_15100</name>
</gene>
<evidence type="ECO:0000313" key="2">
    <source>
        <dbReference type="EMBL" id="QJA03966.1"/>
    </source>
</evidence>
<reference evidence="1" key="2">
    <citation type="journal article" date="2022" name="Clin. Infect. Dis.">
        <title>Association between Clostridium innocuum and antibiotic-associated diarrhea in adults and children: A cross-sectional study and comparative genomics analysis.</title>
        <authorList>
            <person name="Cherny K.E."/>
            <person name="Muscat E.B."/>
            <person name="Balaji A."/>
            <person name="Mukherjee J."/>
            <person name="Ozer E.A."/>
            <person name="Angarone M.P."/>
            <person name="Hauser A.R."/>
            <person name="Sichel J.S."/>
            <person name="Amponsah E."/>
            <person name="Kociolek L.K."/>
        </authorList>
    </citation>
    <scope>NUCLEOTIDE SEQUENCE</scope>
    <source>
        <strain evidence="1">NU1-AC-029v</strain>
    </source>
</reference>
<dbReference type="Proteomes" id="UP000503330">
    <property type="component" value="Chromosome"/>
</dbReference>
<evidence type="ECO:0000313" key="1">
    <source>
        <dbReference type="EMBL" id="MCR0234099.1"/>
    </source>
</evidence>
<accession>A0AAP2XU52</accession>
<protein>
    <submittedName>
        <fullName evidence="1">Recombinase family protein</fullName>
    </submittedName>
</protein>
<dbReference type="GeneID" id="61927214"/>
<organism evidence="1 4">
    <name type="scientific">Clostridium innocuum</name>
    <dbReference type="NCBI Taxonomy" id="1522"/>
    <lineage>
        <taxon>Bacteria</taxon>
        <taxon>Bacillati</taxon>
        <taxon>Bacillota</taxon>
        <taxon>Clostridia</taxon>
        <taxon>Eubacteriales</taxon>
        <taxon>Clostridiaceae</taxon>
        <taxon>Clostridium</taxon>
    </lineage>
</organism>
<dbReference type="Proteomes" id="UP001203972">
    <property type="component" value="Unassembled WGS sequence"/>
</dbReference>